<keyword evidence="5" id="KW-1185">Reference proteome</keyword>
<dbReference type="Pfam" id="PF23981">
    <property type="entry name" value="DUF7305"/>
    <property type="match status" value="1"/>
</dbReference>
<dbReference type="RefSeq" id="WP_378224845.1">
    <property type="nucleotide sequence ID" value="NZ_JBHRTK010000030.1"/>
</dbReference>
<dbReference type="EMBL" id="JBHRTK010000030">
    <property type="protein sequence ID" value="MFC3208911.1"/>
    <property type="molecule type" value="Genomic_DNA"/>
</dbReference>
<comment type="caution">
    <text evidence="4">The sequence shown here is derived from an EMBL/GenBank/DDBJ whole genome shotgun (WGS) entry which is preliminary data.</text>
</comment>
<protein>
    <submittedName>
        <fullName evidence="4">TadE/TadG family type IV pilus assembly protein</fullName>
    </submittedName>
</protein>
<sequence>MFKKFWRSEQGNYAVATAIAMVPLMAGVGGAVDFAVATREGANLQNALDTAALAIGSKYVAGMTEAEYQAIGYNYFQANLRLLVNPTTTVDHENGQTSARTGGFDASVSGTGASYMVRASASISYPGLIGALAWPLTRSATATISSGDPACLLALNQHASQALEFKGNTDVAVEGCVIASNSDASDSISRGGSAKLSAKCAVAVGGISGLSDSSTKLTCPGPMPGQFPSFDPLSGIVPPPYGSCLSVKGLTMQPGTYCNKTISGTVTLEPGTYVFKGGKINLGGNGSLSGTGVTIFLMDGAELSMNANQSINLSPPDSGPYSGIVIYQARSNTTGMTINGGSNSSISGFVYAPGAQVTYNGNSDTASTACLRIVADTIKMNGNSKVKSDCNKELGGRTMYSGRYLTLVR</sequence>
<evidence type="ECO:0000313" key="4">
    <source>
        <dbReference type="EMBL" id="MFC3208911.1"/>
    </source>
</evidence>
<evidence type="ECO:0000256" key="1">
    <source>
        <dbReference type="SAM" id="Phobius"/>
    </source>
</evidence>
<organism evidence="4 5">
    <name type="scientific">Aquamicrobium soli</name>
    <dbReference type="NCBI Taxonomy" id="1811518"/>
    <lineage>
        <taxon>Bacteria</taxon>
        <taxon>Pseudomonadati</taxon>
        <taxon>Pseudomonadota</taxon>
        <taxon>Alphaproteobacteria</taxon>
        <taxon>Hyphomicrobiales</taxon>
        <taxon>Phyllobacteriaceae</taxon>
        <taxon>Aquamicrobium</taxon>
    </lineage>
</organism>
<evidence type="ECO:0000259" key="2">
    <source>
        <dbReference type="Pfam" id="PF13400"/>
    </source>
</evidence>
<dbReference type="InterPro" id="IPR055729">
    <property type="entry name" value="DUF7305"/>
</dbReference>
<dbReference type="Pfam" id="PF13400">
    <property type="entry name" value="Tad"/>
    <property type="match status" value="1"/>
</dbReference>
<evidence type="ECO:0000259" key="3">
    <source>
        <dbReference type="Pfam" id="PF23981"/>
    </source>
</evidence>
<dbReference type="Proteomes" id="UP001595583">
    <property type="component" value="Unassembled WGS sequence"/>
</dbReference>
<evidence type="ECO:0000313" key="5">
    <source>
        <dbReference type="Proteomes" id="UP001595583"/>
    </source>
</evidence>
<keyword evidence="1" id="KW-1133">Transmembrane helix</keyword>
<accession>A0ABV7KJX7</accession>
<feature type="domain" description="DUF7305" evidence="3">
    <location>
        <begin position="250"/>
        <end position="386"/>
    </location>
</feature>
<gene>
    <name evidence="4" type="ORF">ACFOHJ_22035</name>
</gene>
<proteinExistence type="predicted"/>
<keyword evidence="1" id="KW-0812">Transmembrane</keyword>
<keyword evidence="1" id="KW-0472">Membrane</keyword>
<feature type="transmembrane region" description="Helical" evidence="1">
    <location>
        <begin position="12"/>
        <end position="36"/>
    </location>
</feature>
<dbReference type="InterPro" id="IPR028087">
    <property type="entry name" value="Tad_N"/>
</dbReference>
<feature type="domain" description="Putative Flp pilus-assembly TadG-like N-terminal" evidence="2">
    <location>
        <begin position="11"/>
        <end position="54"/>
    </location>
</feature>
<reference evidence="5" key="1">
    <citation type="journal article" date="2019" name="Int. J. Syst. Evol. Microbiol.">
        <title>The Global Catalogue of Microorganisms (GCM) 10K type strain sequencing project: providing services to taxonomists for standard genome sequencing and annotation.</title>
        <authorList>
            <consortium name="The Broad Institute Genomics Platform"/>
            <consortium name="The Broad Institute Genome Sequencing Center for Infectious Disease"/>
            <person name="Wu L."/>
            <person name="Ma J."/>
        </authorList>
    </citation>
    <scope>NUCLEOTIDE SEQUENCE [LARGE SCALE GENOMIC DNA]</scope>
    <source>
        <strain evidence="5">KCTC 52165</strain>
    </source>
</reference>
<name>A0ABV7KJX7_9HYPH</name>